<dbReference type="Pfam" id="PF00899">
    <property type="entry name" value="ThiF"/>
    <property type="match status" value="1"/>
</dbReference>
<dbReference type="Gene3D" id="3.40.50.720">
    <property type="entry name" value="NAD(P)-binding Rossmann-like Domain"/>
    <property type="match status" value="1"/>
</dbReference>
<evidence type="ECO:0000313" key="2">
    <source>
        <dbReference type="EMBL" id="KKM64061.1"/>
    </source>
</evidence>
<dbReference type="InterPro" id="IPR000594">
    <property type="entry name" value="ThiF_NAD_FAD-bd"/>
</dbReference>
<evidence type="ECO:0000259" key="1">
    <source>
        <dbReference type="Pfam" id="PF00899"/>
    </source>
</evidence>
<name>A0A0F9JNP6_9ZZZZ</name>
<organism evidence="2">
    <name type="scientific">marine sediment metagenome</name>
    <dbReference type="NCBI Taxonomy" id="412755"/>
    <lineage>
        <taxon>unclassified sequences</taxon>
        <taxon>metagenomes</taxon>
        <taxon>ecological metagenomes</taxon>
    </lineage>
</organism>
<accession>A0A0F9JNP6</accession>
<dbReference type="AlphaFoldDB" id="A0A0F9JNP6"/>
<protein>
    <recommendedName>
        <fullName evidence="1">THIF-type NAD/FAD binding fold domain-containing protein</fullName>
    </recommendedName>
</protein>
<sequence>MQNPIYICSSGWSIYLSQKKPCPWKKITKNPLTAIFIAGFVVGEVFKLLVKDYITVDFKEEFIYDFITHGKDNQPVIYPQLPPYFNLNLTLIGCGAIGQAIVFALNQFELRGRLSFIDPDRIDESNKQRYLLGFNENIGINKARFLSKVLINNKNNLLTTREFCHPYEIAITIQESLFDMKDVIVSVDNKRTRLNVQAALPKYIWNTWTDTAQGTLRYGIGKHDFKNEFECLACSYYPEGSIPSQIELNAKILGMNQQELIHRMAQNNQITEGDLKYFFENFNLNQMQLVKIKKLIGKPFSDIFHGDCGVFSVKISEKHEITPATHVPVLAGTYAVIQYILDHLEISNGKRIESVAEFDAFSYPSEDCLIKKRRNQNCICNDPIYQKVFKKKWETL</sequence>
<dbReference type="EMBL" id="LAZR01010976">
    <property type="protein sequence ID" value="KKM64061.1"/>
    <property type="molecule type" value="Genomic_DNA"/>
</dbReference>
<dbReference type="SUPFAM" id="SSF69572">
    <property type="entry name" value="Activating enzymes of the ubiquitin-like proteins"/>
    <property type="match status" value="1"/>
</dbReference>
<reference evidence="2" key="1">
    <citation type="journal article" date="2015" name="Nature">
        <title>Complex archaea that bridge the gap between prokaryotes and eukaryotes.</title>
        <authorList>
            <person name="Spang A."/>
            <person name="Saw J.H."/>
            <person name="Jorgensen S.L."/>
            <person name="Zaremba-Niedzwiedzka K."/>
            <person name="Martijn J."/>
            <person name="Lind A.E."/>
            <person name="van Eijk R."/>
            <person name="Schleper C."/>
            <person name="Guy L."/>
            <person name="Ettema T.J."/>
        </authorList>
    </citation>
    <scope>NUCLEOTIDE SEQUENCE</scope>
</reference>
<proteinExistence type="predicted"/>
<comment type="caution">
    <text evidence="2">The sequence shown here is derived from an EMBL/GenBank/DDBJ whole genome shotgun (WGS) entry which is preliminary data.</text>
</comment>
<dbReference type="InterPro" id="IPR035985">
    <property type="entry name" value="Ubiquitin-activating_enz"/>
</dbReference>
<dbReference type="GO" id="GO:0008641">
    <property type="term" value="F:ubiquitin-like modifier activating enzyme activity"/>
    <property type="evidence" value="ECO:0007669"/>
    <property type="project" value="InterPro"/>
</dbReference>
<gene>
    <name evidence="2" type="ORF">LCGC14_1505130</name>
</gene>
<feature type="domain" description="THIF-type NAD/FAD binding fold" evidence="1">
    <location>
        <begin position="88"/>
        <end position="378"/>
    </location>
</feature>